<protein>
    <recommendedName>
        <fullName evidence="6">SMB domain-containing protein</fullName>
    </recommendedName>
</protein>
<dbReference type="SMART" id="SM00209">
    <property type="entry name" value="TSP1"/>
    <property type="match status" value="1"/>
</dbReference>
<dbReference type="InterPro" id="IPR039942">
    <property type="entry name" value="SBSPO"/>
</dbReference>
<feature type="compositionally biased region" description="Basic residues" evidence="4">
    <location>
        <begin position="283"/>
        <end position="292"/>
    </location>
</feature>
<dbReference type="PANTHER" id="PTHR20920:SF5">
    <property type="entry name" value="SMB DOMAIN-CONTAINING PROTEIN"/>
    <property type="match status" value="1"/>
</dbReference>
<evidence type="ECO:0000256" key="1">
    <source>
        <dbReference type="ARBA" id="ARBA00022729"/>
    </source>
</evidence>
<dbReference type="InterPro" id="IPR044004">
    <property type="entry name" value="TSP1_spondin_dom"/>
</dbReference>
<dbReference type="SUPFAM" id="SSF90188">
    <property type="entry name" value="Somatomedin B domain"/>
    <property type="match status" value="1"/>
</dbReference>
<dbReference type="AlphaFoldDB" id="A0A903V949"/>
<dbReference type="EnsemblMetazoa" id="AAEL019858-RA">
    <property type="protein sequence ID" value="AAEL019858-PA"/>
    <property type="gene ID" value="AAEL019858"/>
</dbReference>
<keyword evidence="3" id="KW-0325">Glycoprotein</keyword>
<dbReference type="OrthoDB" id="98591at2759"/>
<evidence type="ECO:0000256" key="3">
    <source>
        <dbReference type="ARBA" id="ARBA00023180"/>
    </source>
</evidence>
<dbReference type="InterPro" id="IPR036024">
    <property type="entry name" value="Somatomedin_B-like_dom_sf"/>
</dbReference>
<dbReference type="InterPro" id="IPR000884">
    <property type="entry name" value="TSP1_rpt"/>
</dbReference>
<accession>A0A903V949</accession>
<dbReference type="PROSITE" id="PS50958">
    <property type="entry name" value="SMB_2"/>
    <property type="match status" value="1"/>
</dbReference>
<gene>
    <name evidence="7" type="primary">5570038</name>
</gene>
<evidence type="ECO:0000256" key="4">
    <source>
        <dbReference type="SAM" id="MobiDB-lite"/>
    </source>
</evidence>
<evidence type="ECO:0000256" key="5">
    <source>
        <dbReference type="SAM" id="SignalP"/>
    </source>
</evidence>
<evidence type="ECO:0000313" key="7">
    <source>
        <dbReference type="EnsemblMetazoa" id="AAEL019858-PA"/>
    </source>
</evidence>
<dbReference type="FunFam" id="2.20.100.10:FF:000134">
    <property type="entry name" value="Uncharacterized protein"/>
    <property type="match status" value="1"/>
</dbReference>
<dbReference type="Gene3D" id="2.20.100.10">
    <property type="entry name" value="Thrombospondin type-1 (TSP1) repeat"/>
    <property type="match status" value="1"/>
</dbReference>
<dbReference type="Proteomes" id="UP000008820">
    <property type="component" value="Chromosome 3"/>
</dbReference>
<reference evidence="7 8" key="1">
    <citation type="submission" date="2017-06" db="EMBL/GenBank/DDBJ databases">
        <title>Aedes aegypti genome working group (AGWG) sequencing and assembly.</title>
        <authorList>
            <consortium name="Aedes aegypti Genome Working Group (AGWG)"/>
            <person name="Matthews B.J."/>
        </authorList>
    </citation>
    <scope>NUCLEOTIDE SEQUENCE [LARGE SCALE GENOMIC DNA]</scope>
    <source>
        <strain evidence="7 8">LVP_AGWG</strain>
    </source>
</reference>
<feature type="region of interest" description="Disordered" evidence="4">
    <location>
        <begin position="232"/>
        <end position="302"/>
    </location>
</feature>
<dbReference type="PROSITE" id="PS00524">
    <property type="entry name" value="SMB_1"/>
    <property type="match status" value="1"/>
</dbReference>
<dbReference type="PANTHER" id="PTHR20920">
    <property type="entry name" value="RPE-SPONDIN"/>
    <property type="match status" value="1"/>
</dbReference>
<dbReference type="InterPro" id="IPR036383">
    <property type="entry name" value="TSP1_rpt_sf"/>
</dbReference>
<dbReference type="PROSITE" id="PS50092">
    <property type="entry name" value="TSP1"/>
    <property type="match status" value="1"/>
</dbReference>
<dbReference type="Pfam" id="PF19028">
    <property type="entry name" value="TSP1_spondin"/>
    <property type="match status" value="1"/>
</dbReference>
<dbReference type="SUPFAM" id="SSF82895">
    <property type="entry name" value="TSP-1 type 1 repeat"/>
    <property type="match status" value="1"/>
</dbReference>
<feature type="chain" id="PRO_5037288169" description="SMB domain-containing protein" evidence="5">
    <location>
        <begin position="25"/>
        <end position="345"/>
    </location>
</feature>
<evidence type="ECO:0000313" key="8">
    <source>
        <dbReference type="Proteomes" id="UP000008820"/>
    </source>
</evidence>
<dbReference type="InterPro" id="IPR001212">
    <property type="entry name" value="Somatomedin_B_dom"/>
</dbReference>
<feature type="domain" description="SMB" evidence="6">
    <location>
        <begin position="37"/>
        <end position="84"/>
    </location>
</feature>
<proteinExistence type="predicted"/>
<organism evidence="7 8">
    <name type="scientific">Aedes aegypti</name>
    <name type="common">Yellowfever mosquito</name>
    <name type="synonym">Culex aegypti</name>
    <dbReference type="NCBI Taxonomy" id="7159"/>
    <lineage>
        <taxon>Eukaryota</taxon>
        <taxon>Metazoa</taxon>
        <taxon>Ecdysozoa</taxon>
        <taxon>Arthropoda</taxon>
        <taxon>Hexapoda</taxon>
        <taxon>Insecta</taxon>
        <taxon>Pterygota</taxon>
        <taxon>Neoptera</taxon>
        <taxon>Endopterygota</taxon>
        <taxon>Diptera</taxon>
        <taxon>Nematocera</taxon>
        <taxon>Culicoidea</taxon>
        <taxon>Culicidae</taxon>
        <taxon>Culicinae</taxon>
        <taxon>Aedini</taxon>
        <taxon>Aedes</taxon>
        <taxon>Stegomyia</taxon>
    </lineage>
</organism>
<keyword evidence="1 5" id="KW-0732">Signal</keyword>
<feature type="signal peptide" evidence="5">
    <location>
        <begin position="1"/>
        <end position="24"/>
    </location>
</feature>
<reference evidence="7" key="2">
    <citation type="submission" date="2022-10" db="UniProtKB">
        <authorList>
            <consortium name="EnsemblMetazoa"/>
        </authorList>
    </citation>
    <scope>IDENTIFICATION</scope>
    <source>
        <strain evidence="7">LVP_AGWG</strain>
    </source>
</reference>
<keyword evidence="2" id="KW-1015">Disulfide bond</keyword>
<name>A0A903V949_AEDAE</name>
<evidence type="ECO:0000256" key="2">
    <source>
        <dbReference type="ARBA" id="ARBA00023157"/>
    </source>
</evidence>
<feature type="compositionally biased region" description="Acidic residues" evidence="4">
    <location>
        <begin position="256"/>
        <end position="270"/>
    </location>
</feature>
<evidence type="ECO:0000259" key="6">
    <source>
        <dbReference type="PROSITE" id="PS50958"/>
    </source>
</evidence>
<feature type="compositionally biased region" description="Polar residues" evidence="4">
    <location>
        <begin position="235"/>
        <end position="245"/>
    </location>
</feature>
<dbReference type="Gene3D" id="4.10.410.20">
    <property type="match status" value="1"/>
</dbReference>
<dbReference type="Pfam" id="PF01033">
    <property type="entry name" value="Somatomedin_B"/>
    <property type="match status" value="1"/>
</dbReference>
<sequence length="345" mass="37961">MCAECWLVMVFPLVLSLFVVTVYGGSCREATLCCNGRDSSCVVQKTLSNTMASDLNVKPCYCDHACLKLGDCCADFKAYCGVIDCVVSEWGQWNECDTSCGPGMTSRNRTVRQKPQNGGKHCPSLVQKRGCQGTDCHSTKNRAALLQETALLLPVATLSTSSHKNNTTSAGSSSGGEIQRLRSLQNTSHEHKPTTTDGYCIAFLIMKVTKQCHKDPNYKTLLEGDRIVVHCDLRPSSSPNGTSTEQDPHENSIPDESNEENDDDDDDDENGNTNIDDYDRSFQKHPRSRKAPQRTIPDRCLGEGFTGRNTRFASLVTPTCHGKWLRLTGVVPKKCSSSEAQFIFV</sequence>
<keyword evidence="8" id="KW-1185">Reference proteome</keyword>